<protein>
    <submittedName>
        <fullName evidence="2">Uncharacterized protein</fullName>
    </submittedName>
</protein>
<keyword evidence="1" id="KW-1133">Transmembrane helix</keyword>
<dbReference type="EMBL" id="FPAG01000005">
    <property type="protein sequence ID" value="SFS84536.1"/>
    <property type="molecule type" value="Genomic_DNA"/>
</dbReference>
<evidence type="ECO:0000256" key="1">
    <source>
        <dbReference type="SAM" id="Phobius"/>
    </source>
</evidence>
<dbReference type="Proteomes" id="UP000183209">
    <property type="component" value="Unassembled WGS sequence"/>
</dbReference>
<evidence type="ECO:0000313" key="2">
    <source>
        <dbReference type="EMBL" id="SFS84536.1"/>
    </source>
</evidence>
<feature type="transmembrane region" description="Helical" evidence="1">
    <location>
        <begin position="15"/>
        <end position="32"/>
    </location>
</feature>
<proteinExistence type="predicted"/>
<organism evidence="2 3">
    <name type="scientific">Zhouia amylolytica</name>
    <dbReference type="NCBI Taxonomy" id="376730"/>
    <lineage>
        <taxon>Bacteria</taxon>
        <taxon>Pseudomonadati</taxon>
        <taxon>Bacteroidota</taxon>
        <taxon>Flavobacteriia</taxon>
        <taxon>Flavobacteriales</taxon>
        <taxon>Flavobacteriaceae</taxon>
        <taxon>Zhouia</taxon>
    </lineage>
</organism>
<name>A0A1I6T5R2_9FLAO</name>
<keyword evidence="1" id="KW-0812">Transmembrane</keyword>
<dbReference type="RefSeq" id="WP_139226676.1">
    <property type="nucleotide sequence ID" value="NZ_FPAG01000005.1"/>
</dbReference>
<dbReference type="AlphaFoldDB" id="A0A1I6T5R2"/>
<evidence type="ECO:0000313" key="3">
    <source>
        <dbReference type="Proteomes" id="UP000183209"/>
    </source>
</evidence>
<sequence length="92" mass="10750">MKKEKPFLDTDSKKLLIIISIVAFLYIGWSFINHNNWCQKNAKLRTIGSSITKKEYYATDIMGKKGKYETYDDAVTSCKARWSEFIFKKHSS</sequence>
<reference evidence="2 3" key="1">
    <citation type="submission" date="2016-10" db="EMBL/GenBank/DDBJ databases">
        <authorList>
            <person name="de Groot N.N."/>
        </authorList>
    </citation>
    <scope>NUCLEOTIDE SEQUENCE [LARGE SCALE GENOMIC DNA]</scope>
    <source>
        <strain evidence="2 3">CGMCC 1.6114</strain>
    </source>
</reference>
<gene>
    <name evidence="2" type="ORF">SAMN04487906_1873</name>
</gene>
<accession>A0A1I6T5R2</accession>
<keyword evidence="1" id="KW-0472">Membrane</keyword>